<feature type="region of interest" description="Disordered" evidence="1">
    <location>
        <begin position="260"/>
        <end position="314"/>
    </location>
</feature>
<feature type="compositionally biased region" description="Basic and acidic residues" evidence="1">
    <location>
        <begin position="260"/>
        <end position="275"/>
    </location>
</feature>
<protein>
    <submittedName>
        <fullName evidence="3">Uncharacterized protein</fullName>
    </submittedName>
</protein>
<dbReference type="VEuPathDB" id="MicrosporidiaDB:EHP00_1954"/>
<feature type="transmembrane region" description="Helical" evidence="2">
    <location>
        <begin position="322"/>
        <end position="344"/>
    </location>
</feature>
<gene>
    <name evidence="3" type="ORF">EHP00_1954</name>
</gene>
<proteinExistence type="predicted"/>
<evidence type="ECO:0000256" key="2">
    <source>
        <dbReference type="SAM" id="Phobius"/>
    </source>
</evidence>
<keyword evidence="4" id="KW-1185">Reference proteome</keyword>
<keyword evidence="2" id="KW-1133">Transmembrane helix</keyword>
<evidence type="ECO:0000313" key="3">
    <source>
        <dbReference type="EMBL" id="OQS55648.1"/>
    </source>
</evidence>
<comment type="caution">
    <text evidence="3">The sequence shown here is derived from an EMBL/GenBank/DDBJ whole genome shotgun (WGS) entry which is preliminary data.</text>
</comment>
<dbReference type="Proteomes" id="UP000192758">
    <property type="component" value="Unassembled WGS sequence"/>
</dbReference>
<organism evidence="3 4">
    <name type="scientific">Ecytonucleospora hepatopenaei</name>
    <dbReference type="NCBI Taxonomy" id="646526"/>
    <lineage>
        <taxon>Eukaryota</taxon>
        <taxon>Fungi</taxon>
        <taxon>Fungi incertae sedis</taxon>
        <taxon>Microsporidia</taxon>
        <taxon>Enterocytozoonidae</taxon>
        <taxon>Ecytonucleospora</taxon>
    </lineage>
</organism>
<reference evidence="3 4" key="1">
    <citation type="journal article" date="2017" name="Environ. Microbiol.">
        <title>Decay of the glycolytic pathway and adaptation to intranuclear parasitism within Enterocytozoonidae microsporidia.</title>
        <authorList>
            <person name="Wiredu Boakye D."/>
            <person name="Jaroenlak P."/>
            <person name="Prachumwat A."/>
            <person name="Williams T.A."/>
            <person name="Bateman K.S."/>
            <person name="Itsathitphaisarn O."/>
            <person name="Sritunyalucksana K."/>
            <person name="Paszkiewicz K.H."/>
            <person name="Moore K.A."/>
            <person name="Stentiford G.D."/>
            <person name="Williams B.A."/>
        </authorList>
    </citation>
    <scope>NUCLEOTIDE SEQUENCE [LARGE SCALE GENOMIC DNA]</scope>
    <source>
        <strain evidence="3 4">TH1</strain>
    </source>
</reference>
<accession>A0A1W0E8T7</accession>
<feature type="compositionally biased region" description="Basic residues" evidence="1">
    <location>
        <begin position="287"/>
        <end position="298"/>
    </location>
</feature>
<dbReference type="AlphaFoldDB" id="A0A1W0E8T7"/>
<dbReference type="EMBL" id="MNPJ01000005">
    <property type="protein sequence ID" value="OQS55648.1"/>
    <property type="molecule type" value="Genomic_DNA"/>
</dbReference>
<sequence>MLSGLFNFYNALISATETCTIDANNELLMTEDSRLEMSIHFINSFRANMRYIWQKRFSIYYSNDKHFQTFRVSYAIKLSKGCKVMRNDEIYTLKDTANIKDCKDIPVVVIDKNYTMFKIANKEFQISGNNGSSSKINNLEILGIKVKPMHSFTLNDTMLSVDLNDVESFNKYTWEYSGDHDMSKDVITFQNDKESKEFLENKSFIFPIEESFLKELGKNYFVKKNWIRNPYHEKTIDKEYTVVLNVAKTQGKVTLKDKVAAEKKAGAPKKRDSDKTTTTTSSEAAPKKQKPKKDKKGKVQNEESEETTTEPKDKDKWSTKKIGIIVGSIVGGLIILLLIVYLLFRGSGSDKTKEII</sequence>
<keyword evidence="2" id="KW-0812">Transmembrane</keyword>
<keyword evidence="2" id="KW-0472">Membrane</keyword>
<name>A0A1W0E8T7_9MICR</name>
<evidence type="ECO:0000256" key="1">
    <source>
        <dbReference type="SAM" id="MobiDB-lite"/>
    </source>
</evidence>
<evidence type="ECO:0000313" key="4">
    <source>
        <dbReference type="Proteomes" id="UP000192758"/>
    </source>
</evidence>